<dbReference type="GO" id="GO:0006935">
    <property type="term" value="P:chemotaxis"/>
    <property type="evidence" value="ECO:0007669"/>
    <property type="project" value="UniProtKB-KW"/>
</dbReference>
<feature type="transmembrane region" description="Helical" evidence="5">
    <location>
        <begin position="332"/>
        <end position="355"/>
    </location>
</feature>
<dbReference type="PANTHER" id="PTHR43531">
    <property type="entry name" value="PROTEIN ICFG"/>
    <property type="match status" value="1"/>
</dbReference>
<dbReference type="InterPro" id="IPR051310">
    <property type="entry name" value="MCP_chemotaxis"/>
</dbReference>
<dbReference type="SUPFAM" id="SSF58104">
    <property type="entry name" value="Methyl-accepting chemotaxis protein (MCP) signaling domain"/>
    <property type="match status" value="1"/>
</dbReference>
<evidence type="ECO:0000256" key="4">
    <source>
        <dbReference type="SAM" id="MobiDB-lite"/>
    </source>
</evidence>
<feature type="compositionally biased region" description="Low complexity" evidence="4">
    <location>
        <begin position="395"/>
        <end position="413"/>
    </location>
</feature>
<evidence type="ECO:0000256" key="3">
    <source>
        <dbReference type="PROSITE-ProRule" id="PRU00284"/>
    </source>
</evidence>
<dbReference type="Gene3D" id="1.10.287.950">
    <property type="entry name" value="Methyl-accepting chemotaxis protein"/>
    <property type="match status" value="1"/>
</dbReference>
<dbReference type="GO" id="GO:0005886">
    <property type="term" value="C:plasma membrane"/>
    <property type="evidence" value="ECO:0007669"/>
    <property type="project" value="TreeGrafter"/>
</dbReference>
<gene>
    <name evidence="7" type="ORF">ENL21_05015</name>
</gene>
<keyword evidence="3" id="KW-0807">Transducer</keyword>
<name>A0A7V5LJ38_CALAY</name>
<protein>
    <recommendedName>
        <fullName evidence="6">Methyl-accepting transducer domain-containing protein</fullName>
    </recommendedName>
</protein>
<dbReference type="EMBL" id="DRTD01000370">
    <property type="protein sequence ID" value="HHE55121.1"/>
    <property type="molecule type" value="Genomic_DNA"/>
</dbReference>
<evidence type="ECO:0000259" key="6">
    <source>
        <dbReference type="PROSITE" id="PS50111"/>
    </source>
</evidence>
<dbReference type="GO" id="GO:0007165">
    <property type="term" value="P:signal transduction"/>
    <property type="evidence" value="ECO:0007669"/>
    <property type="project" value="UniProtKB-KW"/>
</dbReference>
<feature type="non-terminal residue" evidence="7">
    <location>
        <position position="477"/>
    </location>
</feature>
<evidence type="ECO:0000313" key="7">
    <source>
        <dbReference type="EMBL" id="HHE55121.1"/>
    </source>
</evidence>
<comment type="caution">
    <text evidence="7">The sequence shown here is derived from an EMBL/GenBank/DDBJ whole genome shotgun (WGS) entry which is preliminary data.</text>
</comment>
<reference evidence="7" key="1">
    <citation type="journal article" date="2020" name="mSystems">
        <title>Genome- and Community-Level Interaction Insights into Carbon Utilization and Element Cycling Functions of Hydrothermarchaeota in Hydrothermal Sediment.</title>
        <authorList>
            <person name="Zhou Z."/>
            <person name="Liu Y."/>
            <person name="Xu W."/>
            <person name="Pan J."/>
            <person name="Luo Z.H."/>
            <person name="Li M."/>
        </authorList>
    </citation>
    <scope>NUCLEOTIDE SEQUENCE [LARGE SCALE GENOMIC DNA]</scope>
    <source>
        <strain evidence="7">HyVt-76</strain>
    </source>
</reference>
<dbReference type="Proteomes" id="UP000886111">
    <property type="component" value="Unassembled WGS sequence"/>
</dbReference>
<organism evidence="7">
    <name type="scientific">Caldithrix abyssi</name>
    <dbReference type="NCBI Taxonomy" id="187145"/>
    <lineage>
        <taxon>Bacteria</taxon>
        <taxon>Pseudomonadati</taxon>
        <taxon>Calditrichota</taxon>
        <taxon>Calditrichia</taxon>
        <taxon>Calditrichales</taxon>
        <taxon>Calditrichaceae</taxon>
        <taxon>Caldithrix</taxon>
    </lineage>
</organism>
<evidence type="ECO:0000256" key="1">
    <source>
        <dbReference type="ARBA" id="ARBA00022500"/>
    </source>
</evidence>
<evidence type="ECO:0000256" key="2">
    <source>
        <dbReference type="ARBA" id="ARBA00029447"/>
    </source>
</evidence>
<dbReference type="InterPro" id="IPR004089">
    <property type="entry name" value="MCPsignal_dom"/>
</dbReference>
<keyword evidence="5" id="KW-1133">Transmembrane helix</keyword>
<sequence>MKNLSINLKLILLVGLGLVFVGMVFVIETVSNSSIKKTNNENFAMMEQANRDYRDKALAAQERLDQIQDVLNSVQYARIAEKSYLQFYNPQYEQQLDKHVNHAMDILNKIDKNKSTETLTTTLQSYLQNFAKIINLHQQIEGLNTSIVDQFGTLKKLLRKSEAIIIANRFEKQMMGEELSPVEAHFGTMIAQSFRTVYFITSMRSQYLLTDDSAYIDALTKYFKSKMGGETASIRQSAKAQNEPVYLQTADAYKAAVYSAYDQTLATQKLFKQQKETSESLNEYGTVLTSTGNRLLKNISEQMNAEQIASIKTVDKAKENRIRSLASVQKTVALILVLALGTGGVISILLAIFIIRSITRPINTVISGLQKSADDVTSASGQMSVASQSLAEGASEQASSIEETSSSLEEMSSMTKQNAGNANHADKLMKEANQIVLKANDSMSDLTVSMEEISKASQDTSNIIKTIDEIAFQTNLL</sequence>
<evidence type="ECO:0000256" key="5">
    <source>
        <dbReference type="SAM" id="Phobius"/>
    </source>
</evidence>
<keyword evidence="5" id="KW-0472">Membrane</keyword>
<feature type="domain" description="Methyl-accepting transducer" evidence="6">
    <location>
        <begin position="372"/>
        <end position="477"/>
    </location>
</feature>
<dbReference type="AlphaFoldDB" id="A0A7V5LJ38"/>
<feature type="region of interest" description="Disordered" evidence="4">
    <location>
        <begin position="387"/>
        <end position="420"/>
    </location>
</feature>
<dbReference type="PROSITE" id="PS50111">
    <property type="entry name" value="CHEMOTAXIS_TRANSDUC_2"/>
    <property type="match status" value="1"/>
</dbReference>
<keyword evidence="5" id="KW-0812">Transmembrane</keyword>
<proteinExistence type="inferred from homology"/>
<comment type="similarity">
    <text evidence="2">Belongs to the methyl-accepting chemotaxis (MCP) protein family.</text>
</comment>
<keyword evidence="1" id="KW-0145">Chemotaxis</keyword>
<dbReference type="GO" id="GO:0004888">
    <property type="term" value="F:transmembrane signaling receptor activity"/>
    <property type="evidence" value="ECO:0007669"/>
    <property type="project" value="TreeGrafter"/>
</dbReference>
<accession>A0A7V5LJ38</accession>
<dbReference type="PANTHER" id="PTHR43531:SF11">
    <property type="entry name" value="METHYL-ACCEPTING CHEMOTAXIS PROTEIN 3"/>
    <property type="match status" value="1"/>
</dbReference>